<evidence type="ECO:0000313" key="2">
    <source>
        <dbReference type="EMBL" id="KAK7542293.1"/>
    </source>
</evidence>
<evidence type="ECO:0000256" key="1">
    <source>
        <dbReference type="SAM" id="MobiDB-lite"/>
    </source>
</evidence>
<protein>
    <submittedName>
        <fullName evidence="2">Uncharacterized protein</fullName>
    </submittedName>
</protein>
<dbReference type="GeneID" id="92027389"/>
<dbReference type="RefSeq" id="XP_066658586.1">
    <property type="nucleotide sequence ID" value="XM_066794483.1"/>
</dbReference>
<dbReference type="Proteomes" id="UP001360953">
    <property type="component" value="Unassembled WGS sequence"/>
</dbReference>
<name>A0ABR1M3X4_9PEZI</name>
<sequence>MDVWCWCIPQVQGQGQVQVQTDGQYSAGAKSHRSGFPSSAPSSLHRRHHHHNLTLPALQLTEVNTTLHRAGSNAAPELLATHLPPRLRSCLAINDILPTARDSQYTPDPISLCRSAPVTPNPTHRPGSCLATNITQLLSRPCHDRCTFLSTSAWLPAISRPNSQGARAISLPSGLIVRCKTHNYHALPLPPLEAPSPPSRTSLFF</sequence>
<dbReference type="EMBL" id="JBBPEH010000002">
    <property type="protein sequence ID" value="KAK7542293.1"/>
    <property type="molecule type" value="Genomic_DNA"/>
</dbReference>
<feature type="region of interest" description="Disordered" evidence="1">
    <location>
        <begin position="23"/>
        <end position="48"/>
    </location>
</feature>
<accession>A0ABR1M3X4</accession>
<comment type="caution">
    <text evidence="2">The sequence shown here is derived from an EMBL/GenBank/DDBJ whole genome shotgun (WGS) entry which is preliminary data.</text>
</comment>
<evidence type="ECO:0000313" key="3">
    <source>
        <dbReference type="Proteomes" id="UP001360953"/>
    </source>
</evidence>
<organism evidence="2 3">
    <name type="scientific">Phyllosticta citribraziliensis</name>
    <dbReference type="NCBI Taxonomy" id="989973"/>
    <lineage>
        <taxon>Eukaryota</taxon>
        <taxon>Fungi</taxon>
        <taxon>Dikarya</taxon>
        <taxon>Ascomycota</taxon>
        <taxon>Pezizomycotina</taxon>
        <taxon>Dothideomycetes</taxon>
        <taxon>Dothideomycetes incertae sedis</taxon>
        <taxon>Botryosphaeriales</taxon>
        <taxon>Phyllostictaceae</taxon>
        <taxon>Phyllosticta</taxon>
    </lineage>
</organism>
<gene>
    <name evidence="2" type="ORF">J3D65DRAFT_208863</name>
</gene>
<reference evidence="2 3" key="1">
    <citation type="submission" date="2024-04" db="EMBL/GenBank/DDBJ databases">
        <title>Phyllosticta paracitricarpa is synonymous to the EU quarantine fungus P. citricarpa based on phylogenomic analyses.</title>
        <authorList>
            <consortium name="Lawrence Berkeley National Laboratory"/>
            <person name="Van ingen-buijs V.A."/>
            <person name="Van westerhoven A.C."/>
            <person name="Haridas S."/>
            <person name="Skiadas P."/>
            <person name="Martin F."/>
            <person name="Groenewald J.Z."/>
            <person name="Crous P.W."/>
            <person name="Seidl M.F."/>
        </authorList>
    </citation>
    <scope>NUCLEOTIDE SEQUENCE [LARGE SCALE GENOMIC DNA]</scope>
    <source>
        <strain evidence="2 3">CPC 17464</strain>
    </source>
</reference>
<proteinExistence type="predicted"/>
<keyword evidence="3" id="KW-1185">Reference proteome</keyword>